<keyword evidence="2" id="KW-1185">Reference proteome</keyword>
<dbReference type="Ensembl" id="ENSACCT00020007239.1">
    <property type="protein sequence ID" value="ENSACCP00020006928.1"/>
    <property type="gene ID" value="ENSACCG00020004746.1"/>
</dbReference>
<evidence type="ECO:0000313" key="1">
    <source>
        <dbReference type="Ensembl" id="ENSACCP00020006928.1"/>
    </source>
</evidence>
<sequence>MTKYYSPPCFLRFITKTVNFRHNCKQANRLKTTSLRKKKKKSQKDIPGWNAAELIPTSPGVLLVFMIELLIL</sequence>
<name>A0A663E433_AQUCH</name>
<accession>A0A663E433</accession>
<reference evidence="1" key="1">
    <citation type="submission" date="2025-08" db="UniProtKB">
        <authorList>
            <consortium name="Ensembl"/>
        </authorList>
    </citation>
    <scope>IDENTIFICATION</scope>
</reference>
<proteinExistence type="predicted"/>
<dbReference type="Proteomes" id="UP000472275">
    <property type="component" value="Chromosome 15"/>
</dbReference>
<dbReference type="AlphaFoldDB" id="A0A663E433"/>
<reference evidence="1" key="2">
    <citation type="submission" date="2025-09" db="UniProtKB">
        <authorList>
            <consortium name="Ensembl"/>
        </authorList>
    </citation>
    <scope>IDENTIFICATION</scope>
</reference>
<evidence type="ECO:0000313" key="2">
    <source>
        <dbReference type="Proteomes" id="UP000472275"/>
    </source>
</evidence>
<protein>
    <submittedName>
        <fullName evidence="1">Uncharacterized protein</fullName>
    </submittedName>
</protein>
<dbReference type="InParanoid" id="A0A663E433"/>
<organism evidence="1 2">
    <name type="scientific">Aquila chrysaetos chrysaetos</name>
    <dbReference type="NCBI Taxonomy" id="223781"/>
    <lineage>
        <taxon>Eukaryota</taxon>
        <taxon>Metazoa</taxon>
        <taxon>Chordata</taxon>
        <taxon>Craniata</taxon>
        <taxon>Vertebrata</taxon>
        <taxon>Euteleostomi</taxon>
        <taxon>Archelosauria</taxon>
        <taxon>Archosauria</taxon>
        <taxon>Dinosauria</taxon>
        <taxon>Saurischia</taxon>
        <taxon>Theropoda</taxon>
        <taxon>Coelurosauria</taxon>
        <taxon>Aves</taxon>
        <taxon>Neognathae</taxon>
        <taxon>Neoaves</taxon>
        <taxon>Telluraves</taxon>
        <taxon>Accipitrimorphae</taxon>
        <taxon>Accipitriformes</taxon>
        <taxon>Accipitridae</taxon>
        <taxon>Accipitrinae</taxon>
        <taxon>Aquila</taxon>
    </lineage>
</organism>